<dbReference type="Pfam" id="PF00083">
    <property type="entry name" value="Sugar_tr"/>
    <property type="match status" value="1"/>
</dbReference>
<evidence type="ECO:0000256" key="3">
    <source>
        <dbReference type="ARBA" id="ARBA00022989"/>
    </source>
</evidence>
<reference evidence="7" key="1">
    <citation type="submission" date="2018-06" db="EMBL/GenBank/DDBJ databases">
        <title>Genome assembly of Danube salmon.</title>
        <authorList>
            <person name="Macqueen D.J."/>
            <person name="Gundappa M.K."/>
        </authorList>
    </citation>
    <scope>NUCLEOTIDE SEQUENCE [LARGE SCALE GENOMIC DNA]</scope>
</reference>
<evidence type="ECO:0000256" key="4">
    <source>
        <dbReference type="ARBA" id="ARBA00023136"/>
    </source>
</evidence>
<evidence type="ECO:0000313" key="6">
    <source>
        <dbReference type="Ensembl" id="ENSHHUP00000034536.1"/>
    </source>
</evidence>
<dbReference type="GO" id="GO:0055056">
    <property type="term" value="F:D-glucose transmembrane transporter activity"/>
    <property type="evidence" value="ECO:0007669"/>
    <property type="project" value="TreeGrafter"/>
</dbReference>
<keyword evidence="4 5" id="KW-0472">Membrane</keyword>
<evidence type="ECO:0008006" key="8">
    <source>
        <dbReference type="Google" id="ProtNLM"/>
    </source>
</evidence>
<feature type="transmembrane region" description="Helical" evidence="5">
    <location>
        <begin position="303"/>
        <end position="325"/>
    </location>
</feature>
<feature type="transmembrane region" description="Helical" evidence="5">
    <location>
        <begin position="371"/>
        <end position="391"/>
    </location>
</feature>
<organism evidence="6 7">
    <name type="scientific">Hucho hucho</name>
    <name type="common">huchen</name>
    <dbReference type="NCBI Taxonomy" id="62062"/>
    <lineage>
        <taxon>Eukaryota</taxon>
        <taxon>Metazoa</taxon>
        <taxon>Chordata</taxon>
        <taxon>Craniata</taxon>
        <taxon>Vertebrata</taxon>
        <taxon>Euteleostomi</taxon>
        <taxon>Actinopterygii</taxon>
        <taxon>Neopterygii</taxon>
        <taxon>Teleostei</taxon>
        <taxon>Protacanthopterygii</taxon>
        <taxon>Salmoniformes</taxon>
        <taxon>Salmonidae</taxon>
        <taxon>Salmoninae</taxon>
        <taxon>Hucho</taxon>
    </lineage>
</organism>
<keyword evidence="2 5" id="KW-0812">Transmembrane</keyword>
<sequence length="415" mass="46987">QYDGCVVPWCLYLRTIVCTDERGTFRHNNILHVCLWHIQSFVNQTWLGSGSFPVTHGRKKALLFNIDAVLMVFSRLAMSLEVILLNIFLYGYNVVNLHGKLIAIHLITLQDILDSPKMLRGFLTLTSSIFIGFRKVMVRLSVPLLLNHLTRVLWSVYPSVVSCSSLVKHTDLGFVLTVQRSLSMVDQMDDMGKERVHMQGQKVKNMWDVLTSHCVRWQVLILVIPCAGIQFCGNNAVSLYFYTFDIFREAGVAEDKLHYLSSGIGTTDLITICSLLIDRAGRKMLMGYGYQLMEVSMPVLIDLYSWFLYVNITLIFSVICIYGLGPSGFSMALPADLFLQAWRPSAKVISGFVNWLGLFLIGMFFPYIVNGLGQFCFLIFVAYCILSKSTVEIMEDFNKLRGTDTKKGCVISTTF</sequence>
<comment type="subcellular location">
    <subcellularLocation>
        <location evidence="1">Membrane</location>
        <topology evidence="1">Multi-pass membrane protein</topology>
    </subcellularLocation>
</comment>
<dbReference type="Proteomes" id="UP000314982">
    <property type="component" value="Unassembled WGS sequence"/>
</dbReference>
<feature type="transmembrane region" description="Helical" evidence="5">
    <location>
        <begin position="68"/>
        <end position="92"/>
    </location>
</feature>
<feature type="transmembrane region" description="Helical" evidence="5">
    <location>
        <begin position="257"/>
        <end position="277"/>
    </location>
</feature>
<keyword evidence="7" id="KW-1185">Reference proteome</keyword>
<evidence type="ECO:0000313" key="7">
    <source>
        <dbReference type="Proteomes" id="UP000314982"/>
    </source>
</evidence>
<dbReference type="GO" id="GO:0046323">
    <property type="term" value="P:D-glucose import"/>
    <property type="evidence" value="ECO:0007669"/>
    <property type="project" value="TreeGrafter"/>
</dbReference>
<dbReference type="Gene3D" id="1.20.1250.20">
    <property type="entry name" value="MFS general substrate transporter like domains"/>
    <property type="match status" value="1"/>
</dbReference>
<keyword evidence="3 5" id="KW-1133">Transmembrane helix</keyword>
<dbReference type="InterPro" id="IPR036259">
    <property type="entry name" value="MFS_trans_sf"/>
</dbReference>
<evidence type="ECO:0000256" key="1">
    <source>
        <dbReference type="ARBA" id="ARBA00004141"/>
    </source>
</evidence>
<dbReference type="STRING" id="62062.ENSHHUP00000034536"/>
<dbReference type="GO" id="GO:0070837">
    <property type="term" value="P:dehydroascorbic acid transport"/>
    <property type="evidence" value="ECO:0007669"/>
    <property type="project" value="TreeGrafter"/>
</dbReference>
<reference evidence="6" key="3">
    <citation type="submission" date="2025-09" db="UniProtKB">
        <authorList>
            <consortium name="Ensembl"/>
        </authorList>
    </citation>
    <scope>IDENTIFICATION</scope>
</reference>
<proteinExistence type="predicted"/>
<dbReference type="GeneTree" id="ENSGT00940000161061"/>
<dbReference type="PANTHER" id="PTHR23503:SF54">
    <property type="entry name" value="MAJOR FACILITATOR SUPERFAMILY (MFS) PROFILE DOMAIN-CONTAINING PROTEIN"/>
    <property type="match status" value="1"/>
</dbReference>
<dbReference type="PANTHER" id="PTHR23503">
    <property type="entry name" value="SOLUTE CARRIER FAMILY 2"/>
    <property type="match status" value="1"/>
</dbReference>
<dbReference type="InterPro" id="IPR045263">
    <property type="entry name" value="GLUT"/>
</dbReference>
<dbReference type="Ensembl" id="ENSHHUT00000035920.1">
    <property type="protein sequence ID" value="ENSHHUP00000034536.1"/>
    <property type="gene ID" value="ENSHHUG00000021752.1"/>
</dbReference>
<protein>
    <recommendedName>
        <fullName evidence="8">Major facilitator superfamily (MFS) profile domain-containing protein</fullName>
    </recommendedName>
</protein>
<evidence type="ECO:0000256" key="2">
    <source>
        <dbReference type="ARBA" id="ARBA00022692"/>
    </source>
</evidence>
<evidence type="ECO:0000256" key="5">
    <source>
        <dbReference type="SAM" id="Phobius"/>
    </source>
</evidence>
<name>A0A4W5M775_9TELE</name>
<dbReference type="SUPFAM" id="SSF103473">
    <property type="entry name" value="MFS general substrate transporter"/>
    <property type="match status" value="1"/>
</dbReference>
<reference evidence="6" key="2">
    <citation type="submission" date="2025-08" db="UniProtKB">
        <authorList>
            <consortium name="Ensembl"/>
        </authorList>
    </citation>
    <scope>IDENTIFICATION</scope>
</reference>
<accession>A0A4W5M775</accession>
<dbReference type="InterPro" id="IPR005828">
    <property type="entry name" value="MFS_sugar_transport-like"/>
</dbReference>
<dbReference type="AlphaFoldDB" id="A0A4W5M775"/>
<dbReference type="GO" id="GO:0005886">
    <property type="term" value="C:plasma membrane"/>
    <property type="evidence" value="ECO:0007669"/>
    <property type="project" value="TreeGrafter"/>
</dbReference>